<feature type="binding site" evidence="9">
    <location>
        <position position="128"/>
    </location>
    <ligand>
        <name>L-histidine</name>
        <dbReference type="ChEBI" id="CHEBI:57595"/>
    </ligand>
</feature>
<evidence type="ECO:0000256" key="1">
    <source>
        <dbReference type="ARBA" id="ARBA00004496"/>
    </source>
</evidence>
<evidence type="ECO:0000256" key="9">
    <source>
        <dbReference type="PIRSR" id="PIRSR001549-1"/>
    </source>
</evidence>
<evidence type="ECO:0000256" key="2">
    <source>
        <dbReference type="ARBA" id="ARBA00004667"/>
    </source>
</evidence>
<comment type="function">
    <text evidence="7 8">Required for the first step of histidine biosynthesis. May allow the feedback regulation of ATP phosphoribosyltransferase activity by histidine.</text>
</comment>
<feature type="binding site" evidence="9">
    <location>
        <position position="124"/>
    </location>
    <ligand>
        <name>L-histidine</name>
        <dbReference type="ChEBI" id="CHEBI:57595"/>
    </ligand>
</feature>
<comment type="subunit">
    <text evidence="8">Heteromultimer composed of HisG and HisZ subunits.</text>
</comment>
<comment type="miscellaneous">
    <text evidence="8">This function is generally fulfilled by the C-terminal part of HisG, which is missing in some bacteria such as this one.</text>
</comment>
<dbReference type="AlphaFoldDB" id="A0A847S686"/>
<dbReference type="InterPro" id="IPR004517">
    <property type="entry name" value="HisZ"/>
</dbReference>
<dbReference type="InterPro" id="IPR004516">
    <property type="entry name" value="HisRS/HisZ"/>
</dbReference>
<dbReference type="InterPro" id="IPR041715">
    <property type="entry name" value="HisRS-like_core"/>
</dbReference>
<dbReference type="CDD" id="cd00773">
    <property type="entry name" value="HisRS-like_core"/>
    <property type="match status" value="1"/>
</dbReference>
<dbReference type="PIRSF" id="PIRSF001549">
    <property type="entry name" value="His-tRNA_synth"/>
    <property type="match status" value="1"/>
</dbReference>
<evidence type="ECO:0000256" key="7">
    <source>
        <dbReference type="ARBA" id="ARBA00025246"/>
    </source>
</evidence>
<evidence type="ECO:0000256" key="8">
    <source>
        <dbReference type="HAMAP-Rule" id="MF_00125"/>
    </source>
</evidence>
<evidence type="ECO:0000256" key="6">
    <source>
        <dbReference type="ARBA" id="ARBA00023102"/>
    </source>
</evidence>
<dbReference type="NCBIfam" id="TIGR00443">
    <property type="entry name" value="hisZ_biosyn_reg"/>
    <property type="match status" value="1"/>
</dbReference>
<dbReference type="HAMAP" id="MF_00125">
    <property type="entry name" value="HisZ"/>
    <property type="match status" value="1"/>
</dbReference>
<protein>
    <recommendedName>
        <fullName evidence="4 8">ATP phosphoribosyltransferase regulatory subunit</fullName>
    </recommendedName>
</protein>
<accession>A0A847S686</accession>
<dbReference type="UniPathway" id="UPA00031">
    <property type="reaction ID" value="UER00006"/>
</dbReference>
<dbReference type="Pfam" id="PF13393">
    <property type="entry name" value="tRNA-synt_His"/>
    <property type="match status" value="1"/>
</dbReference>
<organism evidence="11 12">
    <name type="scientific">Leeia aquatica</name>
    <dbReference type="NCBI Taxonomy" id="2725557"/>
    <lineage>
        <taxon>Bacteria</taxon>
        <taxon>Pseudomonadati</taxon>
        <taxon>Pseudomonadota</taxon>
        <taxon>Betaproteobacteria</taxon>
        <taxon>Neisseriales</taxon>
        <taxon>Leeiaceae</taxon>
        <taxon>Leeia</taxon>
    </lineage>
</organism>
<feature type="binding site" evidence="9">
    <location>
        <begin position="81"/>
        <end position="83"/>
    </location>
    <ligand>
        <name>L-histidine</name>
        <dbReference type="ChEBI" id="CHEBI:57595"/>
    </ligand>
</feature>
<feature type="binding site" evidence="9">
    <location>
        <position position="266"/>
    </location>
    <ligand>
        <name>L-histidine</name>
        <dbReference type="ChEBI" id="CHEBI:57595"/>
    </ligand>
</feature>
<keyword evidence="6 8" id="KW-0368">Histidine biosynthesis</keyword>
<dbReference type="PANTHER" id="PTHR11476:SF7">
    <property type="entry name" value="HISTIDINE--TRNA LIGASE"/>
    <property type="match status" value="1"/>
</dbReference>
<sequence>MTQLWLLPEYIEDVLPEAAWQIEASRTAVLSLFRSHGYDLVIPPHIEYLESLTGGVSDDLDLKTFKLVDQLSGRMLGLRADMTPQVARIDAHLLNREGITRLCYAGHVVHTRPNGHLSSREPLQLGAELYGSTTHEADVEVIGLAVEALKVLGVPQVQVDLGHVGIFRALCRAAGVSGLAQDDLFAALQLKDQPTIERLTADWPADLQSGMRALPTLFGDAAVLQAAAERLPALPDIQQGLASLGTLADVLQQQGMNVSIELGELRTGKYHNGLVFSVFADGWPNPVARGGRYDNMGQMFGRARPATGFSLDLRDILRGLPCGKLPRSILAPQQMDAALQDTVAQLRAQGEVVIRDLGEGAPVTSHQLCLQDGQWLVLPRA</sequence>
<dbReference type="GO" id="GO:0000105">
    <property type="term" value="P:L-histidine biosynthetic process"/>
    <property type="evidence" value="ECO:0007669"/>
    <property type="project" value="UniProtKB-UniRule"/>
</dbReference>
<dbReference type="GO" id="GO:0005737">
    <property type="term" value="C:cytoplasm"/>
    <property type="evidence" value="ECO:0007669"/>
    <property type="project" value="UniProtKB-SubCell"/>
</dbReference>
<dbReference type="Proteomes" id="UP000587991">
    <property type="component" value="Unassembled WGS sequence"/>
</dbReference>
<dbReference type="InterPro" id="IPR045864">
    <property type="entry name" value="aa-tRNA-synth_II/BPL/LPL"/>
</dbReference>
<keyword evidence="12" id="KW-1185">Reference proteome</keyword>
<evidence type="ECO:0000256" key="5">
    <source>
        <dbReference type="ARBA" id="ARBA00022490"/>
    </source>
</evidence>
<dbReference type="EMBL" id="JABAIM010000002">
    <property type="protein sequence ID" value="NLR75394.1"/>
    <property type="molecule type" value="Genomic_DNA"/>
</dbReference>
<evidence type="ECO:0000256" key="3">
    <source>
        <dbReference type="ARBA" id="ARBA00005539"/>
    </source>
</evidence>
<keyword evidence="5 8" id="KW-0963">Cytoplasm</keyword>
<dbReference type="Gene3D" id="3.30.930.10">
    <property type="entry name" value="Bira Bifunctional Protein, Domain 2"/>
    <property type="match status" value="1"/>
</dbReference>
<dbReference type="NCBIfam" id="NF008935">
    <property type="entry name" value="PRK12292.1-1"/>
    <property type="match status" value="1"/>
</dbReference>
<comment type="subcellular location">
    <subcellularLocation>
        <location evidence="1 8">Cytoplasm</location>
    </subcellularLocation>
</comment>
<keyword evidence="8" id="KW-0028">Amino-acid biosynthesis</keyword>
<feature type="domain" description="Class II Histidinyl-tRNA synthetase (HisRS)-like catalytic core" evidence="10">
    <location>
        <begin position="10"/>
        <end position="316"/>
    </location>
</feature>
<dbReference type="PANTHER" id="PTHR11476">
    <property type="entry name" value="HISTIDYL-TRNA SYNTHETASE"/>
    <property type="match status" value="1"/>
</dbReference>
<name>A0A847S686_9NEIS</name>
<comment type="caution">
    <text evidence="11">The sequence shown here is derived from an EMBL/GenBank/DDBJ whole genome shotgun (WGS) entry which is preliminary data.</text>
</comment>
<evidence type="ECO:0000313" key="12">
    <source>
        <dbReference type="Proteomes" id="UP000587991"/>
    </source>
</evidence>
<comment type="pathway">
    <text evidence="2 8">Amino-acid biosynthesis; L-histidine biosynthesis; L-histidine from 5-phospho-alpha-D-ribose 1-diphosphate: step 1/9.</text>
</comment>
<dbReference type="SUPFAM" id="SSF55681">
    <property type="entry name" value="Class II aaRS and biotin synthetases"/>
    <property type="match status" value="1"/>
</dbReference>
<dbReference type="GO" id="GO:0016757">
    <property type="term" value="F:glycosyltransferase activity"/>
    <property type="evidence" value="ECO:0007669"/>
    <property type="project" value="UniProtKB-KW"/>
</dbReference>
<proteinExistence type="inferred from homology"/>
<gene>
    <name evidence="8" type="primary">hisZ</name>
    <name evidence="11" type="ORF">HF682_09505</name>
</gene>
<reference evidence="11 12" key="1">
    <citation type="submission" date="2020-04" db="EMBL/GenBank/DDBJ databases">
        <title>Draft genome of Leeia sp. IMCC25680.</title>
        <authorList>
            <person name="Song J."/>
            <person name="Cho J.-C."/>
        </authorList>
    </citation>
    <scope>NUCLEOTIDE SEQUENCE [LARGE SCALE GENOMIC DNA]</scope>
    <source>
        <strain evidence="11 12">IMCC25680</strain>
    </source>
</reference>
<keyword evidence="11" id="KW-0808">Transferase</keyword>
<evidence type="ECO:0000259" key="10">
    <source>
        <dbReference type="Pfam" id="PF13393"/>
    </source>
</evidence>
<keyword evidence="11" id="KW-0328">Glycosyltransferase</keyword>
<comment type="similarity">
    <text evidence="3 8">Belongs to the class-II aminoacyl-tRNA synthetase family. HisZ subfamily.</text>
</comment>
<dbReference type="RefSeq" id="WP_168877066.1">
    <property type="nucleotide sequence ID" value="NZ_JABAIM010000002.1"/>
</dbReference>
<evidence type="ECO:0000256" key="4">
    <source>
        <dbReference type="ARBA" id="ARBA00020397"/>
    </source>
</evidence>
<evidence type="ECO:0000313" key="11">
    <source>
        <dbReference type="EMBL" id="NLR75394.1"/>
    </source>
</evidence>
<dbReference type="NCBIfam" id="NF009086">
    <property type="entry name" value="PRK12421.1"/>
    <property type="match status" value="1"/>
</dbReference>